<feature type="transmembrane region" description="Helical" evidence="2">
    <location>
        <begin position="63"/>
        <end position="81"/>
    </location>
</feature>
<dbReference type="PROSITE" id="PS51257">
    <property type="entry name" value="PROKAR_LIPOPROTEIN"/>
    <property type="match status" value="1"/>
</dbReference>
<keyword evidence="2" id="KW-0812">Transmembrane</keyword>
<comment type="caution">
    <text evidence="3">The sequence shown here is derived from an EMBL/GenBank/DDBJ whole genome shotgun (WGS) entry which is preliminary data.</text>
</comment>
<organism evidence="3 4">
    <name type="scientific">Allonocardiopsis opalescens</name>
    <dbReference type="NCBI Taxonomy" id="1144618"/>
    <lineage>
        <taxon>Bacteria</taxon>
        <taxon>Bacillati</taxon>
        <taxon>Actinomycetota</taxon>
        <taxon>Actinomycetes</taxon>
        <taxon>Streptosporangiales</taxon>
        <taxon>Allonocardiopsis</taxon>
    </lineage>
</organism>
<keyword evidence="4" id="KW-1185">Reference proteome</keyword>
<keyword evidence="2" id="KW-0472">Membrane</keyword>
<accession>A0A2T0PW09</accession>
<keyword evidence="2" id="KW-1133">Transmembrane helix</keyword>
<evidence type="ECO:0000313" key="3">
    <source>
        <dbReference type="EMBL" id="PRX95719.1"/>
    </source>
</evidence>
<dbReference type="AlphaFoldDB" id="A0A2T0PW09"/>
<dbReference type="EMBL" id="PVZC01000009">
    <property type="protein sequence ID" value="PRX95719.1"/>
    <property type="molecule type" value="Genomic_DNA"/>
</dbReference>
<protein>
    <submittedName>
        <fullName evidence="3">Uncharacterized protein</fullName>
    </submittedName>
</protein>
<feature type="region of interest" description="Disordered" evidence="1">
    <location>
        <begin position="33"/>
        <end position="53"/>
    </location>
</feature>
<name>A0A2T0PW09_9ACTN</name>
<feature type="transmembrane region" description="Helical" evidence="2">
    <location>
        <begin position="12"/>
        <end position="30"/>
    </location>
</feature>
<dbReference type="Proteomes" id="UP000237846">
    <property type="component" value="Unassembled WGS sequence"/>
</dbReference>
<reference evidence="3 4" key="1">
    <citation type="submission" date="2018-03" db="EMBL/GenBank/DDBJ databases">
        <title>Genomic Encyclopedia of Archaeal and Bacterial Type Strains, Phase II (KMG-II): from individual species to whole genera.</title>
        <authorList>
            <person name="Goeker M."/>
        </authorList>
    </citation>
    <scope>NUCLEOTIDE SEQUENCE [LARGE SCALE GENOMIC DNA]</scope>
    <source>
        <strain evidence="3 4">DSM 45601</strain>
    </source>
</reference>
<sequence length="84" mass="8825">MRPEPAPEGTANMWSLLLLLSGTACVWYGWSRPRPSGARPRPRPAGPGRVATPPVRLTEAGRATLVTVGGSFLIIAVFTALSGV</sequence>
<evidence type="ECO:0000256" key="2">
    <source>
        <dbReference type="SAM" id="Phobius"/>
    </source>
</evidence>
<evidence type="ECO:0000256" key="1">
    <source>
        <dbReference type="SAM" id="MobiDB-lite"/>
    </source>
</evidence>
<evidence type="ECO:0000313" key="4">
    <source>
        <dbReference type="Proteomes" id="UP000237846"/>
    </source>
</evidence>
<proteinExistence type="predicted"/>
<gene>
    <name evidence="3" type="ORF">CLV72_109330</name>
</gene>